<dbReference type="Pfam" id="PF00551">
    <property type="entry name" value="Formyl_trans_N"/>
    <property type="match status" value="1"/>
</dbReference>
<gene>
    <name evidence="7" type="ORF">A2209_04880</name>
</gene>
<dbReference type="Pfam" id="PF02911">
    <property type="entry name" value="Formyl_trans_C"/>
    <property type="match status" value="1"/>
</dbReference>
<comment type="caution">
    <text evidence="7">The sequence shown here is derived from an EMBL/GenBank/DDBJ whole genome shotgun (WGS) entry which is preliminary data.</text>
</comment>
<dbReference type="AlphaFoldDB" id="A0A1F7KAV3"/>
<evidence type="ECO:0000259" key="6">
    <source>
        <dbReference type="Pfam" id="PF02911"/>
    </source>
</evidence>
<evidence type="ECO:0000256" key="1">
    <source>
        <dbReference type="ARBA" id="ARBA00010699"/>
    </source>
</evidence>
<feature type="domain" description="Formyl transferase C-terminal" evidence="6">
    <location>
        <begin position="234"/>
        <end position="268"/>
    </location>
</feature>
<evidence type="ECO:0000259" key="5">
    <source>
        <dbReference type="Pfam" id="PF00551"/>
    </source>
</evidence>
<dbReference type="EMBL" id="MGBG01000013">
    <property type="protein sequence ID" value="OGK64993.1"/>
    <property type="molecule type" value="Genomic_DNA"/>
</dbReference>
<accession>A0A1F7KAV3</accession>
<evidence type="ECO:0000256" key="3">
    <source>
        <dbReference type="ARBA" id="ARBA00022679"/>
    </source>
</evidence>
<dbReference type="InterPro" id="IPR002376">
    <property type="entry name" value="Formyl_transf_N"/>
</dbReference>
<dbReference type="PROSITE" id="PS00373">
    <property type="entry name" value="GART"/>
    <property type="match status" value="1"/>
</dbReference>
<dbReference type="PANTHER" id="PTHR11138">
    <property type="entry name" value="METHIONYL-TRNA FORMYLTRANSFERASE"/>
    <property type="match status" value="1"/>
</dbReference>
<comment type="similarity">
    <text evidence="1">Belongs to the Fmt family.</text>
</comment>
<evidence type="ECO:0000313" key="7">
    <source>
        <dbReference type="EMBL" id="OGK64993.1"/>
    </source>
</evidence>
<dbReference type="SUPFAM" id="SSF53328">
    <property type="entry name" value="Formyltransferase"/>
    <property type="match status" value="1"/>
</dbReference>
<dbReference type="SUPFAM" id="SSF50486">
    <property type="entry name" value="FMT C-terminal domain-like"/>
    <property type="match status" value="1"/>
</dbReference>
<dbReference type="CDD" id="cd08646">
    <property type="entry name" value="FMT_core_Met-tRNA-FMT_N"/>
    <property type="match status" value="1"/>
</dbReference>
<evidence type="ECO:0000256" key="2">
    <source>
        <dbReference type="ARBA" id="ARBA00012261"/>
    </source>
</evidence>
<dbReference type="GO" id="GO:0004479">
    <property type="term" value="F:methionyl-tRNA formyltransferase activity"/>
    <property type="evidence" value="ECO:0007669"/>
    <property type="project" value="UniProtKB-EC"/>
</dbReference>
<dbReference type="EC" id="2.1.2.9" evidence="2"/>
<dbReference type="Proteomes" id="UP000178450">
    <property type="component" value="Unassembled WGS sequence"/>
</dbReference>
<dbReference type="InterPro" id="IPR001555">
    <property type="entry name" value="GART_AS"/>
</dbReference>
<keyword evidence="3" id="KW-0808">Transferase</keyword>
<organism evidence="7 8">
    <name type="scientific">Candidatus Roizmanbacteria bacterium RIFOXYA1_FULL_41_12</name>
    <dbReference type="NCBI Taxonomy" id="1802082"/>
    <lineage>
        <taxon>Bacteria</taxon>
        <taxon>Candidatus Roizmaniibacteriota</taxon>
    </lineage>
</organism>
<evidence type="ECO:0000256" key="4">
    <source>
        <dbReference type="ARBA" id="ARBA00022917"/>
    </source>
</evidence>
<dbReference type="InterPro" id="IPR011034">
    <property type="entry name" value="Formyl_transferase-like_C_sf"/>
</dbReference>
<reference evidence="7 8" key="1">
    <citation type="journal article" date="2016" name="Nat. Commun.">
        <title>Thousands of microbial genomes shed light on interconnected biogeochemical processes in an aquifer system.</title>
        <authorList>
            <person name="Anantharaman K."/>
            <person name="Brown C.T."/>
            <person name="Hug L.A."/>
            <person name="Sharon I."/>
            <person name="Castelle C.J."/>
            <person name="Probst A.J."/>
            <person name="Thomas B.C."/>
            <person name="Singh A."/>
            <person name="Wilkins M.J."/>
            <person name="Karaoz U."/>
            <person name="Brodie E.L."/>
            <person name="Williams K.H."/>
            <person name="Hubbard S.S."/>
            <person name="Banfield J.F."/>
        </authorList>
    </citation>
    <scope>NUCLEOTIDE SEQUENCE [LARGE SCALE GENOMIC DNA]</scope>
</reference>
<dbReference type="InterPro" id="IPR005793">
    <property type="entry name" value="Formyl_trans_C"/>
</dbReference>
<keyword evidence="4" id="KW-0648">Protein biosynthesis</keyword>
<sequence length="282" mass="31553">MKYVYLSSGLFGAKVLSNLDPKPDLVITQPDRKGGRGLKQIIVTPVKQYCQKNGLIVKGWNPFPDCQMALVADYGVIIPKDLLDRPKYGFFNIHPSLLPKYRGSTPLQSAILNDEKITGVSIIKMDEKVDHGPIVAQEKIAISNSDTYLSLLEKTAHCGALLFAESNRRGLFGPDLAGRLRQQDHSLATYTHKFTKQDGYVPISQLIPYLTPIFKKYNLLHLLPNQAQQPISPKELHSLIRGLSPWPGVWTKAENRVIKIVSNQNSQNIEALEIVIDGKIYL</sequence>
<protein>
    <recommendedName>
        <fullName evidence="2">methionyl-tRNA formyltransferase</fullName>
        <ecNumber evidence="2">2.1.2.9</ecNumber>
    </recommendedName>
</protein>
<dbReference type="InterPro" id="IPR036477">
    <property type="entry name" value="Formyl_transf_N_sf"/>
</dbReference>
<dbReference type="PANTHER" id="PTHR11138:SF5">
    <property type="entry name" value="METHIONYL-TRNA FORMYLTRANSFERASE, MITOCHONDRIAL"/>
    <property type="match status" value="1"/>
</dbReference>
<dbReference type="Gene3D" id="3.40.50.12230">
    <property type="match status" value="1"/>
</dbReference>
<name>A0A1F7KAV3_9BACT</name>
<proteinExistence type="inferred from homology"/>
<dbReference type="InterPro" id="IPR041711">
    <property type="entry name" value="Met-tRNA-FMT_N"/>
</dbReference>
<feature type="domain" description="Formyl transferase N-terminal" evidence="5">
    <location>
        <begin position="68"/>
        <end position="159"/>
    </location>
</feature>
<evidence type="ECO:0000313" key="8">
    <source>
        <dbReference type="Proteomes" id="UP000178450"/>
    </source>
</evidence>